<evidence type="ECO:0000313" key="2">
    <source>
        <dbReference type="EMBL" id="SDM07484.1"/>
    </source>
</evidence>
<proteinExistence type="predicted"/>
<evidence type="ECO:0000313" key="3">
    <source>
        <dbReference type="Proteomes" id="UP000198901"/>
    </source>
</evidence>
<dbReference type="AlphaFoldDB" id="A0A1G9Q8U4"/>
<accession>A0A1G9Q8U4</accession>
<dbReference type="Proteomes" id="UP000198901">
    <property type="component" value="Unassembled WGS sequence"/>
</dbReference>
<sequence>MKRAENWRSFQWVTSEWLFVLCLIPIGIFFCVFFQYSGNLPFRDDFDGILEPVARFSRSGPLSLSGFIDIVWTQDDERRIVLDRLVAIGQCIVTGRFSFQVQMFIGLLSVPGMLWVFYRVIRHEQLPALLLVSFALLLFNIHYYEAIFWGLIPVQQIAVYFFPLVASYFLARPKTLVFAIIAAVLGVFCDVNGSFFLPAGLALLVFQRRWRDAAIWAGVVGLIVFLYFYHLEVPAYRPKLGDNLMHPLLVLTNFFAFSGLAFDFNGILSGTARIVPILALGVATWVLVVVRGWQLGSAALSGPVMSVSWLTVWGGIFHLAITMAAFAVGRAIEGLDAVLISRYKHVGFLWIILITLLALIPLKNRARPGYYLVYAGWSLLICCFSYFQYLAPLDFYYKERYTDMYEWQHNRAIPSSPIYMSLRAQLDSICNEAIRNGVYRLPDPYPFAGPYQSGRNSIPVAVASSPAYVSFQNQQYLRTGKRNDGAYIVLRSGQEQHILPTQQNRYSLRPWLSSFGKKYYAPGFTAGLATVYLREKEIYTLQILHISGNERTLFPTHTCLIKENGEVKSFTQQKP</sequence>
<feature type="transmembrane region" description="Helical" evidence="1">
    <location>
        <begin position="213"/>
        <end position="231"/>
    </location>
</feature>
<feature type="transmembrane region" description="Helical" evidence="1">
    <location>
        <begin position="345"/>
        <end position="362"/>
    </location>
</feature>
<name>A0A1G9Q8U4_9BACT</name>
<feature type="transmembrane region" description="Helical" evidence="1">
    <location>
        <begin position="313"/>
        <end position="333"/>
    </location>
</feature>
<feature type="transmembrane region" description="Helical" evidence="1">
    <location>
        <begin position="176"/>
        <end position="206"/>
    </location>
</feature>
<gene>
    <name evidence="2" type="ORF">SAMN04488090_2518</name>
</gene>
<dbReference type="STRING" id="563176.SAMN04488090_2518"/>
<dbReference type="OrthoDB" id="919207at2"/>
<feature type="transmembrane region" description="Helical" evidence="1">
    <location>
        <begin position="151"/>
        <end position="170"/>
    </location>
</feature>
<feature type="transmembrane region" description="Helical" evidence="1">
    <location>
        <begin position="17"/>
        <end position="36"/>
    </location>
</feature>
<dbReference type="RefSeq" id="WP_093202449.1">
    <property type="nucleotide sequence ID" value="NZ_FNGS01000004.1"/>
</dbReference>
<organism evidence="2 3">
    <name type="scientific">Siphonobacter aquaeclarae</name>
    <dbReference type="NCBI Taxonomy" id="563176"/>
    <lineage>
        <taxon>Bacteria</taxon>
        <taxon>Pseudomonadati</taxon>
        <taxon>Bacteroidota</taxon>
        <taxon>Cytophagia</taxon>
        <taxon>Cytophagales</taxon>
        <taxon>Cytophagaceae</taxon>
        <taxon>Siphonobacter</taxon>
    </lineage>
</organism>
<evidence type="ECO:0000256" key="1">
    <source>
        <dbReference type="SAM" id="Phobius"/>
    </source>
</evidence>
<feature type="transmembrane region" description="Helical" evidence="1">
    <location>
        <begin position="127"/>
        <end position="144"/>
    </location>
</feature>
<keyword evidence="1" id="KW-0812">Transmembrane</keyword>
<evidence type="ECO:0008006" key="4">
    <source>
        <dbReference type="Google" id="ProtNLM"/>
    </source>
</evidence>
<feature type="transmembrane region" description="Helical" evidence="1">
    <location>
        <begin position="368"/>
        <end position="391"/>
    </location>
</feature>
<keyword evidence="1" id="KW-1133">Transmembrane helix</keyword>
<feature type="transmembrane region" description="Helical" evidence="1">
    <location>
        <begin position="274"/>
        <end position="293"/>
    </location>
</feature>
<feature type="transmembrane region" description="Helical" evidence="1">
    <location>
        <begin position="243"/>
        <end position="262"/>
    </location>
</feature>
<keyword evidence="1" id="KW-0472">Membrane</keyword>
<protein>
    <recommendedName>
        <fullName evidence="4">4-amino-4-deoxy-L-arabinose transferase</fullName>
    </recommendedName>
</protein>
<dbReference type="EMBL" id="FNGS01000004">
    <property type="protein sequence ID" value="SDM07484.1"/>
    <property type="molecule type" value="Genomic_DNA"/>
</dbReference>
<keyword evidence="3" id="KW-1185">Reference proteome</keyword>
<feature type="transmembrane region" description="Helical" evidence="1">
    <location>
        <begin position="103"/>
        <end position="121"/>
    </location>
</feature>
<reference evidence="2 3" key="1">
    <citation type="submission" date="2016-10" db="EMBL/GenBank/DDBJ databases">
        <authorList>
            <person name="de Groot N.N."/>
        </authorList>
    </citation>
    <scope>NUCLEOTIDE SEQUENCE [LARGE SCALE GENOMIC DNA]</scope>
    <source>
        <strain evidence="2 3">DSM 21668</strain>
    </source>
</reference>